<dbReference type="GO" id="GO:0004553">
    <property type="term" value="F:hydrolase activity, hydrolyzing O-glycosyl compounds"/>
    <property type="evidence" value="ECO:0007669"/>
    <property type="project" value="InterPro"/>
</dbReference>
<organism evidence="3 4">
    <name type="scientific">Botryotinia narcissicola</name>
    <dbReference type="NCBI Taxonomy" id="278944"/>
    <lineage>
        <taxon>Eukaryota</taxon>
        <taxon>Fungi</taxon>
        <taxon>Dikarya</taxon>
        <taxon>Ascomycota</taxon>
        <taxon>Pezizomycotina</taxon>
        <taxon>Leotiomycetes</taxon>
        <taxon>Helotiales</taxon>
        <taxon>Sclerotiniaceae</taxon>
        <taxon>Botryotinia</taxon>
    </lineage>
</organism>
<dbReference type="PANTHER" id="PTHR10963">
    <property type="entry name" value="GLYCOSYL HYDROLASE-RELATED"/>
    <property type="match status" value="1"/>
</dbReference>
<dbReference type="SUPFAM" id="SSF49899">
    <property type="entry name" value="Concanavalin A-like lectins/glucanases"/>
    <property type="match status" value="1"/>
</dbReference>
<dbReference type="Pfam" id="PF26113">
    <property type="entry name" value="GH16_XgeA"/>
    <property type="match status" value="1"/>
</dbReference>
<evidence type="ECO:0000259" key="2">
    <source>
        <dbReference type="PROSITE" id="PS51762"/>
    </source>
</evidence>
<evidence type="ECO:0000256" key="1">
    <source>
        <dbReference type="SAM" id="SignalP"/>
    </source>
</evidence>
<accession>A0A4Z1IN92</accession>
<feature type="chain" id="PRO_5021464920" description="GH16 domain-containing protein" evidence="1">
    <location>
        <begin position="28"/>
        <end position="295"/>
    </location>
</feature>
<sequence length="295" mass="31532">MKHTLPSLSQIAFSILSISITLPLTHAGAPPKIPGFTLTWSDSFSGSAGSLASSSKWEYETPATNQNNEIQHYTSSPQNANLSGSSTLYITPLYSSGKWTSARISTLQSWGCANGAEMIVSASIKMGSSDPTHQQGIWPAFWTLGESFRSDNMWPECGEWDIMEQVNGASANVGTIHYGSASYPLAIGSPNAWFDRSAWHTYGIRISRVGDWQSQSITWELDGNAYFTVTGAMVGDYASWVKLVGETYFVILNVAVGGMYPGMPNALTRGGMGSGMEVGYVAVYNGVGSGAGGGW</sequence>
<feature type="domain" description="GH16" evidence="2">
    <location>
        <begin position="24"/>
        <end position="289"/>
    </location>
</feature>
<proteinExistence type="predicted"/>
<protein>
    <recommendedName>
        <fullName evidence="2">GH16 domain-containing protein</fullName>
    </recommendedName>
</protein>
<feature type="signal peptide" evidence="1">
    <location>
        <begin position="1"/>
        <end position="27"/>
    </location>
</feature>
<dbReference type="PROSITE" id="PS51762">
    <property type="entry name" value="GH16_2"/>
    <property type="match status" value="1"/>
</dbReference>
<evidence type="ECO:0000313" key="3">
    <source>
        <dbReference type="EMBL" id="TGO62866.1"/>
    </source>
</evidence>
<name>A0A4Z1IN92_9HELO</name>
<dbReference type="OrthoDB" id="192832at2759"/>
<dbReference type="Gene3D" id="2.60.120.200">
    <property type="match status" value="1"/>
</dbReference>
<dbReference type="PANTHER" id="PTHR10963:SF60">
    <property type="entry name" value="GRAM-NEGATIVE BACTERIA-BINDING PROTEIN 1-RELATED"/>
    <property type="match status" value="1"/>
</dbReference>
<dbReference type="EMBL" id="PQXJ01000108">
    <property type="protein sequence ID" value="TGO62866.1"/>
    <property type="molecule type" value="Genomic_DNA"/>
</dbReference>
<evidence type="ECO:0000313" key="4">
    <source>
        <dbReference type="Proteomes" id="UP000297452"/>
    </source>
</evidence>
<gene>
    <name evidence="3" type="ORF">BOTNAR_0108g00280</name>
</gene>
<keyword evidence="1" id="KW-0732">Signal</keyword>
<comment type="caution">
    <text evidence="3">The sequence shown here is derived from an EMBL/GenBank/DDBJ whole genome shotgun (WGS) entry which is preliminary data.</text>
</comment>
<reference evidence="3 4" key="1">
    <citation type="submission" date="2017-12" db="EMBL/GenBank/DDBJ databases">
        <title>Comparative genomics of Botrytis spp.</title>
        <authorList>
            <person name="Valero-Jimenez C.A."/>
            <person name="Tapia P."/>
            <person name="Veloso J."/>
            <person name="Silva-Moreno E."/>
            <person name="Staats M."/>
            <person name="Valdes J.H."/>
            <person name="Van Kan J.A.L."/>
        </authorList>
    </citation>
    <scope>NUCLEOTIDE SEQUENCE [LARGE SCALE GENOMIC DNA]</scope>
    <source>
        <strain evidence="3 4">MUCL2120</strain>
    </source>
</reference>
<dbReference type="GO" id="GO:0005975">
    <property type="term" value="P:carbohydrate metabolic process"/>
    <property type="evidence" value="ECO:0007669"/>
    <property type="project" value="InterPro"/>
</dbReference>
<dbReference type="Proteomes" id="UP000297452">
    <property type="component" value="Unassembled WGS sequence"/>
</dbReference>
<keyword evidence="4" id="KW-1185">Reference proteome</keyword>
<dbReference type="InterPro" id="IPR000757">
    <property type="entry name" value="Beta-glucanase-like"/>
</dbReference>
<dbReference type="InterPro" id="IPR013320">
    <property type="entry name" value="ConA-like_dom_sf"/>
</dbReference>
<dbReference type="AlphaFoldDB" id="A0A4Z1IN92"/>
<dbReference type="InterPro" id="IPR050546">
    <property type="entry name" value="Glycosyl_Hydrlase_16"/>
</dbReference>